<dbReference type="RefSeq" id="WP_004807564.1">
    <property type="nucleotide sequence ID" value="NZ_CP116394.1"/>
</dbReference>
<evidence type="ECO:0000313" key="3">
    <source>
        <dbReference type="Proteomes" id="UP001211044"/>
    </source>
</evidence>
<evidence type="ECO:0008006" key="4">
    <source>
        <dbReference type="Google" id="ProtNLM"/>
    </source>
</evidence>
<accession>A0AB38XMK8</accession>
<keyword evidence="1" id="KW-0812">Transmembrane</keyword>
<gene>
    <name evidence="2" type="ORF">PIG85_07650</name>
</gene>
<name>A0AB38XMK8_9ACTO</name>
<organism evidence="2 3">
    <name type="scientific">Winkia neuii subsp. anitrata</name>
    <dbReference type="NCBI Taxonomy" id="29318"/>
    <lineage>
        <taxon>Bacteria</taxon>
        <taxon>Bacillati</taxon>
        <taxon>Actinomycetota</taxon>
        <taxon>Actinomycetes</taxon>
        <taxon>Actinomycetales</taxon>
        <taxon>Actinomycetaceae</taxon>
        <taxon>Winkia</taxon>
    </lineage>
</organism>
<protein>
    <recommendedName>
        <fullName evidence="4">Pilus assembly protein TadE</fullName>
    </recommendedName>
</protein>
<evidence type="ECO:0000256" key="1">
    <source>
        <dbReference type="SAM" id="Phobius"/>
    </source>
</evidence>
<dbReference type="AlphaFoldDB" id="A0AB38XMK8"/>
<dbReference type="EMBL" id="CP116394">
    <property type="protein sequence ID" value="WCE45523.1"/>
    <property type="molecule type" value="Genomic_DNA"/>
</dbReference>
<evidence type="ECO:0000313" key="2">
    <source>
        <dbReference type="EMBL" id="WCE45523.1"/>
    </source>
</evidence>
<proteinExistence type="predicted"/>
<reference evidence="2" key="1">
    <citation type="submission" date="2023-01" db="EMBL/GenBank/DDBJ databases">
        <title>Comparative Genomic Analysis of the Clinically-Derived Winkia Strain NY0527 Provides Evidence into the Taxonomic Reassignment of Winkia neuii and Characterizes Their Virulence Traits.</title>
        <authorList>
            <person name="Cai X."/>
            <person name="Peng Y."/>
            <person name="Li M."/>
            <person name="Qiu Y."/>
            <person name="Wang Y."/>
            <person name="Xu L."/>
            <person name="Hou Q."/>
        </authorList>
    </citation>
    <scope>NUCLEOTIDE SEQUENCE</scope>
    <source>
        <strain evidence="2">NY0527</strain>
    </source>
</reference>
<keyword evidence="1" id="KW-1133">Transmembrane helix</keyword>
<keyword evidence="1" id="KW-0472">Membrane</keyword>
<feature type="transmembrane region" description="Helical" evidence="1">
    <location>
        <begin position="12"/>
        <end position="33"/>
    </location>
</feature>
<sequence length="136" mass="13877">MCSERGDVTIEFIGVTLVLLLPLIQLILIVATLESASFAAESSVREVSRALAVGAGKAGELEAVAKMAFGDQGLKARPQVVVACEDGQCRPGKTASVKVSARVTLPGVPAIIGKAIDTSVPVSAGGSVSIPRDGYE</sequence>
<dbReference type="KEGG" id="wne:PIG85_07650"/>
<dbReference type="Proteomes" id="UP001211044">
    <property type="component" value="Chromosome"/>
</dbReference>